<sequence>MKIHITRLIFLSLSLYGCYTSIKDDKYQFLSYLGLYLSVITMFAGLLKRFVCKKMFEHIHRSLVCVSLPINSTMFLLYYWPILFHDGNQLKRMKLYSKGSCMSTFADLCQHLAPEIGVFCEIFDVEVIGCKYQRCFLVLYGIIYLLFCIKMSGVKGIWPYSILEQKNALFQIGFYLAVLLLSIVIYELMVLFSKKKAVEEQRRHKNKED</sequence>
<feature type="transmembrane region" description="Helical" evidence="5">
    <location>
        <begin position="30"/>
        <end position="51"/>
    </location>
</feature>
<evidence type="ECO:0000256" key="2">
    <source>
        <dbReference type="ARBA" id="ARBA00022692"/>
    </source>
</evidence>
<organism evidence="6 7">
    <name type="scientific">Nosema bombycis (strain CQ1 / CVCC 102059)</name>
    <name type="common">Microsporidian parasite</name>
    <name type="synonym">Pebrine of silkworm</name>
    <dbReference type="NCBI Taxonomy" id="578461"/>
    <lineage>
        <taxon>Eukaryota</taxon>
        <taxon>Fungi</taxon>
        <taxon>Fungi incertae sedis</taxon>
        <taxon>Microsporidia</taxon>
        <taxon>Nosematidae</taxon>
        <taxon>Nosema</taxon>
    </lineage>
</organism>
<feature type="transmembrane region" description="Helical" evidence="5">
    <location>
        <begin position="135"/>
        <end position="152"/>
    </location>
</feature>
<dbReference type="GO" id="GO:0012505">
    <property type="term" value="C:endomembrane system"/>
    <property type="evidence" value="ECO:0007669"/>
    <property type="project" value="UniProtKB-SubCell"/>
</dbReference>
<dbReference type="HOGENOM" id="CLU_1315742_0_0_1"/>
<reference evidence="6 7" key="1">
    <citation type="journal article" date="2013" name="BMC Genomics">
        <title>Comparative genomics of parasitic silkworm microsporidia reveal an association between genome expansion and host adaptation.</title>
        <authorList>
            <person name="Pan G."/>
            <person name="Xu J."/>
            <person name="Li T."/>
            <person name="Xia Q."/>
            <person name="Liu S.L."/>
            <person name="Zhang G."/>
            <person name="Li S."/>
            <person name="Li C."/>
            <person name="Liu H."/>
            <person name="Yang L."/>
            <person name="Liu T."/>
            <person name="Zhang X."/>
            <person name="Wu Z."/>
            <person name="Fan W."/>
            <person name="Dang X."/>
            <person name="Xiang H."/>
            <person name="Tao M."/>
            <person name="Li Y."/>
            <person name="Hu J."/>
            <person name="Li Z."/>
            <person name="Lin L."/>
            <person name="Luo J."/>
            <person name="Geng L."/>
            <person name="Wang L."/>
            <person name="Long M."/>
            <person name="Wan Y."/>
            <person name="He N."/>
            <person name="Zhang Z."/>
            <person name="Lu C."/>
            <person name="Keeling P.J."/>
            <person name="Wang J."/>
            <person name="Xiang Z."/>
            <person name="Zhou Z."/>
        </authorList>
    </citation>
    <scope>NUCLEOTIDE SEQUENCE [LARGE SCALE GENOMIC DNA]</scope>
    <source>
        <strain evidence="7">CQ1 / CVCC 102059</strain>
    </source>
</reference>
<name>R0M1S8_NOSB1</name>
<protein>
    <recommendedName>
        <fullName evidence="8">Lipoprotein</fullName>
    </recommendedName>
</protein>
<keyword evidence="7" id="KW-1185">Reference proteome</keyword>
<dbReference type="AlphaFoldDB" id="R0M1S8"/>
<keyword evidence="4 5" id="KW-0472">Membrane</keyword>
<evidence type="ECO:0000256" key="4">
    <source>
        <dbReference type="ARBA" id="ARBA00023136"/>
    </source>
</evidence>
<feature type="transmembrane region" description="Helical" evidence="5">
    <location>
        <begin position="172"/>
        <end position="193"/>
    </location>
</feature>
<accession>R0M1S8</accession>
<dbReference type="Proteomes" id="UP000016927">
    <property type="component" value="Unassembled WGS sequence"/>
</dbReference>
<dbReference type="EMBL" id="KB909516">
    <property type="protein sequence ID" value="EOB11974.1"/>
    <property type="molecule type" value="Genomic_DNA"/>
</dbReference>
<evidence type="ECO:0000256" key="1">
    <source>
        <dbReference type="ARBA" id="ARBA00004127"/>
    </source>
</evidence>
<evidence type="ECO:0000313" key="7">
    <source>
        <dbReference type="Proteomes" id="UP000016927"/>
    </source>
</evidence>
<evidence type="ECO:0008006" key="8">
    <source>
        <dbReference type="Google" id="ProtNLM"/>
    </source>
</evidence>
<comment type="subcellular location">
    <subcellularLocation>
        <location evidence="1">Endomembrane system</location>
        <topology evidence="1">Multi-pass membrane protein</topology>
    </subcellularLocation>
</comment>
<evidence type="ECO:0000256" key="3">
    <source>
        <dbReference type="ARBA" id="ARBA00022989"/>
    </source>
</evidence>
<keyword evidence="3 5" id="KW-1133">Transmembrane helix</keyword>
<dbReference type="PROSITE" id="PS51257">
    <property type="entry name" value="PROKAR_LIPOPROTEIN"/>
    <property type="match status" value="1"/>
</dbReference>
<dbReference type="OrthoDB" id="1898221at2759"/>
<evidence type="ECO:0000256" key="5">
    <source>
        <dbReference type="SAM" id="Phobius"/>
    </source>
</evidence>
<gene>
    <name evidence="6" type="ORF">NBO_609g0001</name>
</gene>
<dbReference type="Pfam" id="PF04750">
    <property type="entry name" value="Far-17a_AIG1"/>
    <property type="match status" value="1"/>
</dbReference>
<dbReference type="InterPro" id="IPR006838">
    <property type="entry name" value="ADTRP_AIG1"/>
</dbReference>
<feature type="transmembrane region" description="Helical" evidence="5">
    <location>
        <begin position="63"/>
        <end position="82"/>
    </location>
</feature>
<dbReference type="VEuPathDB" id="MicrosporidiaDB:NBO_609g0001"/>
<proteinExistence type="predicted"/>
<dbReference type="OMA" id="WAHYLAS"/>
<dbReference type="GO" id="GO:0016020">
    <property type="term" value="C:membrane"/>
    <property type="evidence" value="ECO:0007669"/>
    <property type="project" value="InterPro"/>
</dbReference>
<keyword evidence="2 5" id="KW-0812">Transmembrane</keyword>
<evidence type="ECO:0000313" key="6">
    <source>
        <dbReference type="EMBL" id="EOB11974.1"/>
    </source>
</evidence>